<protein>
    <submittedName>
        <fullName evidence="1">Uncharacterized protein</fullName>
    </submittedName>
</protein>
<gene>
    <name evidence="1" type="ORF">QR98_0061970</name>
</gene>
<dbReference type="AlphaFoldDB" id="A0A132A9S4"/>
<accession>A0A132A9S4</accession>
<dbReference type="Proteomes" id="UP000616769">
    <property type="component" value="Unassembled WGS sequence"/>
</dbReference>
<dbReference type="OrthoDB" id="25620at2759"/>
<organism evidence="1 2">
    <name type="scientific">Sarcoptes scabiei</name>
    <name type="common">Itch mite</name>
    <name type="synonym">Acarus scabiei</name>
    <dbReference type="NCBI Taxonomy" id="52283"/>
    <lineage>
        <taxon>Eukaryota</taxon>
        <taxon>Metazoa</taxon>
        <taxon>Ecdysozoa</taxon>
        <taxon>Arthropoda</taxon>
        <taxon>Chelicerata</taxon>
        <taxon>Arachnida</taxon>
        <taxon>Acari</taxon>
        <taxon>Acariformes</taxon>
        <taxon>Sarcoptiformes</taxon>
        <taxon>Astigmata</taxon>
        <taxon>Psoroptidia</taxon>
        <taxon>Sarcoptoidea</taxon>
        <taxon>Sarcoptidae</taxon>
        <taxon>Sarcoptinae</taxon>
        <taxon>Sarcoptes</taxon>
    </lineage>
</organism>
<name>A0A132A9S4_SARSC</name>
<evidence type="ECO:0000313" key="2">
    <source>
        <dbReference type="Proteomes" id="UP000616769"/>
    </source>
</evidence>
<reference evidence="1 2" key="1">
    <citation type="journal article" date="2015" name="Parasit. Vectors">
        <title>Draft genome of the scabies mite.</title>
        <authorList>
            <person name="Rider S.D.Jr."/>
            <person name="Morgan M.S."/>
            <person name="Arlian L.G."/>
        </authorList>
    </citation>
    <scope>NUCLEOTIDE SEQUENCE [LARGE SCALE GENOMIC DNA]</scope>
    <source>
        <strain evidence="1">Arlian Lab</strain>
    </source>
</reference>
<dbReference type="EMBL" id="JXLN01011810">
    <property type="protein sequence ID" value="KPM07698.1"/>
    <property type="molecule type" value="Genomic_DNA"/>
</dbReference>
<evidence type="ECO:0000313" key="1">
    <source>
        <dbReference type="EMBL" id="KPM07698.1"/>
    </source>
</evidence>
<proteinExistence type="predicted"/>
<dbReference type="VEuPathDB" id="VectorBase:SSCA003142"/>
<comment type="caution">
    <text evidence="1">The sequence shown here is derived from an EMBL/GenBank/DDBJ whole genome shotgun (WGS) entry which is preliminary data.</text>
</comment>
<sequence length="127" mass="14970">MNQNLDRDRRSNQFNQINQDSVRKSFHHSIQPILCLNRLVEDFENLFQDHQTADVIFLVSQHSSSIDPNNNDRERMRCKNSLLDDRNGVKNHFENESKESATIENGIAYNQEIAFYAHRLILYASFE</sequence>